<dbReference type="InterPro" id="IPR001650">
    <property type="entry name" value="Helicase_C-like"/>
</dbReference>
<organism evidence="6 7">
    <name type="scientific">Lentisphaera profundi</name>
    <dbReference type="NCBI Taxonomy" id="1658616"/>
    <lineage>
        <taxon>Bacteria</taxon>
        <taxon>Pseudomonadati</taxon>
        <taxon>Lentisphaerota</taxon>
        <taxon>Lentisphaeria</taxon>
        <taxon>Lentisphaerales</taxon>
        <taxon>Lentisphaeraceae</taxon>
        <taxon>Lentisphaera</taxon>
    </lineage>
</organism>
<keyword evidence="7" id="KW-1185">Reference proteome</keyword>
<evidence type="ECO:0000256" key="2">
    <source>
        <dbReference type="PROSITE-ProRule" id="PRU00325"/>
    </source>
</evidence>
<keyword evidence="2" id="KW-0479">Metal-binding</keyword>
<feature type="domain" description="Helicase ATP-binding" evidence="4">
    <location>
        <begin position="684"/>
        <end position="844"/>
    </location>
</feature>
<name>A0ABY7VWA8_9BACT</name>
<protein>
    <submittedName>
        <fullName evidence="6">SNF2-related protein</fullName>
    </submittedName>
</protein>
<dbReference type="PANTHER" id="PTHR10799">
    <property type="entry name" value="SNF2/RAD54 HELICASE FAMILY"/>
    <property type="match status" value="1"/>
</dbReference>
<evidence type="ECO:0000259" key="5">
    <source>
        <dbReference type="PROSITE" id="PS51194"/>
    </source>
</evidence>
<dbReference type="Gene3D" id="3.40.50.10810">
    <property type="entry name" value="Tandem AAA-ATPase domain"/>
    <property type="match status" value="1"/>
</dbReference>
<dbReference type="InterPro" id="IPR027417">
    <property type="entry name" value="P-loop_NTPase"/>
</dbReference>
<keyword evidence="1" id="KW-0378">Hydrolase</keyword>
<dbReference type="PROSITE" id="PS51194">
    <property type="entry name" value="HELICASE_CTER"/>
    <property type="match status" value="1"/>
</dbReference>
<evidence type="ECO:0000313" key="7">
    <source>
        <dbReference type="Proteomes" id="UP001214250"/>
    </source>
</evidence>
<dbReference type="CDD" id="cd18793">
    <property type="entry name" value="SF2_C_SNF"/>
    <property type="match status" value="1"/>
</dbReference>
<dbReference type="Pfam" id="PF00271">
    <property type="entry name" value="Helicase_C"/>
    <property type="match status" value="1"/>
</dbReference>
<dbReference type="PROSITE" id="PS50966">
    <property type="entry name" value="ZF_SWIM"/>
    <property type="match status" value="1"/>
</dbReference>
<evidence type="ECO:0000256" key="1">
    <source>
        <dbReference type="ARBA" id="ARBA00022801"/>
    </source>
</evidence>
<reference evidence="6 7" key="1">
    <citation type="submission" date="2023-02" db="EMBL/GenBank/DDBJ databases">
        <title>Genome sequence of Lentisphaera profundi SAORIC-696.</title>
        <authorList>
            <person name="Kim e."/>
            <person name="Cho J.-C."/>
            <person name="Choi A."/>
            <person name="Kang I."/>
        </authorList>
    </citation>
    <scope>NUCLEOTIDE SEQUENCE [LARGE SCALE GENOMIC DNA]</scope>
    <source>
        <strain evidence="6 7">SAORIC-696</strain>
    </source>
</reference>
<evidence type="ECO:0000259" key="3">
    <source>
        <dbReference type="PROSITE" id="PS50966"/>
    </source>
</evidence>
<dbReference type="InterPro" id="IPR007527">
    <property type="entry name" value="Znf_SWIM"/>
</dbReference>
<sequence>MTLAKKFKWNFGAAIRTRGKAIFNNHKIMVINKSPDDLYLEAKLKGSSEYTVYFALLNEQLYGACTCPYYEECKHMWAVLLLADVEGRFRGALEDQVSDFLEDHDDLDADSFVQTNSFSSVKDKEDWQKKQDDLKERLFCEERFRWYGLANKPSLLRALDEIEAQFPEGLLVRDSKAFWDLYSLEEHGFEYGFEKYYSPELDKLLSSISDQDDLSSHLLQAFTQKEEVLYRIDPERCSTYEVAFQVTARKMKKNGEWGVQKNDSKAVAIAANPLDMRILDFMDYGSNGIDHYAYYHNDTVVSGSKMTSIADLLIETGRCYVDDKLLVGGEQEELEYLLQVTQENENDYTVKPLIYRSGKKWLSVNSLSMICTRGFIHKAAWYALDLSSFQHFLRGFENSKDLVFNALQFGKLQEKIFAAIEAPRLLMPEELQVKQISVPLTKSILFEESQHKFNRKAQCRVNITFNYDELNFTIEDKRRGMLTDEGFVRRDVAAEEAAIVEIQNCDIRLHEGELLIPNDSIYSNLQHLSSHNWEVKVKGNPIRSQTNMKLKVKSGIDWLEVDGAVSFGDEDISLYDLIDRIKENQNTIILNDGSLGYFREEDFLKLQGLLKLGKKTKDGYQFQNSQTFILDALLADQPEVSFDEAFQKARKKLNGFKGIGKKSPPKSLQGELRPYQKEGLAWLHFTREFGVGACLADDMGLGKTVQVISLLEHRRLDKKVKKPTLIIMPTSLIFNWQREFEKFTPAMNVYVHVGVERTKEPKDFKKHDVILTTYGLMRNDIEMLKDFSFDYAILDEGQAIKNASTASAKAARLIQADHRIIMSGTPIENHLGELWSLFEFLNPGMLGTASAFRNFNASVQDKTTLEVFSKALRPMILRRKKEDVAKDLPAKTEQTLYCQMEDKQLKYYNKLRDAYRQELLGVGDAEFRKSKLKILEALTRLRQAACHPGLIDTKQMNDGSAKLQMVIPQIAEVIDEGHKVLVFSQFTKFLGLVKKEFDKLKISYEYLDGRTKNREAKVDKFQNDPDCKLFLISLKAGGTGLNLTEAEYVYLLDPWWNPATEAQAIDRAHRIGQKRKVFAYRVIAKDSIEEKILELQESKKALADSILSGDNKSLRSLTKEDLETLFS</sequence>
<dbReference type="InterPro" id="IPR038718">
    <property type="entry name" value="SNF2-like_sf"/>
</dbReference>
<dbReference type="PROSITE" id="PS51192">
    <property type="entry name" value="HELICASE_ATP_BIND_1"/>
    <property type="match status" value="1"/>
</dbReference>
<dbReference type="SUPFAM" id="SSF52540">
    <property type="entry name" value="P-loop containing nucleoside triphosphate hydrolases"/>
    <property type="match status" value="2"/>
</dbReference>
<evidence type="ECO:0000313" key="6">
    <source>
        <dbReference type="EMBL" id="WDE98505.1"/>
    </source>
</evidence>
<gene>
    <name evidence="6" type="ORF">PQO03_11695</name>
</gene>
<feature type="domain" description="Helicase C-terminal" evidence="5">
    <location>
        <begin position="966"/>
        <end position="1118"/>
    </location>
</feature>
<keyword evidence="2" id="KW-0862">Zinc</keyword>
<dbReference type="Pfam" id="PF00176">
    <property type="entry name" value="SNF2-rel_dom"/>
    <property type="match status" value="1"/>
</dbReference>
<dbReference type="InterPro" id="IPR014001">
    <property type="entry name" value="Helicase_ATP-bd"/>
</dbReference>
<accession>A0ABY7VWA8</accession>
<dbReference type="EMBL" id="CP117812">
    <property type="protein sequence ID" value="WDE98505.1"/>
    <property type="molecule type" value="Genomic_DNA"/>
</dbReference>
<dbReference type="CDD" id="cd18012">
    <property type="entry name" value="DEXQc_arch_SWI2_SNF2"/>
    <property type="match status" value="1"/>
</dbReference>
<dbReference type="SMART" id="SM00487">
    <property type="entry name" value="DEXDc"/>
    <property type="match status" value="1"/>
</dbReference>
<keyword evidence="2" id="KW-0863">Zinc-finger</keyword>
<dbReference type="InterPro" id="IPR000330">
    <property type="entry name" value="SNF2_N"/>
</dbReference>
<dbReference type="InterPro" id="IPR049730">
    <property type="entry name" value="SNF2/RAD54-like_C"/>
</dbReference>
<dbReference type="Proteomes" id="UP001214250">
    <property type="component" value="Chromosome 2"/>
</dbReference>
<dbReference type="SMART" id="SM00490">
    <property type="entry name" value="HELICc"/>
    <property type="match status" value="1"/>
</dbReference>
<evidence type="ECO:0000259" key="4">
    <source>
        <dbReference type="PROSITE" id="PS51192"/>
    </source>
</evidence>
<feature type="domain" description="SWIM-type" evidence="3">
    <location>
        <begin position="50"/>
        <end position="84"/>
    </location>
</feature>
<dbReference type="Gene3D" id="3.40.50.300">
    <property type="entry name" value="P-loop containing nucleotide triphosphate hydrolases"/>
    <property type="match status" value="1"/>
</dbReference>
<proteinExistence type="predicted"/>
<dbReference type="RefSeq" id="WP_274153376.1">
    <property type="nucleotide sequence ID" value="NZ_CP117812.1"/>
</dbReference>